<comment type="similarity">
    <text evidence="1 3">Belongs to the short-chain dehydrogenases/reductases (SDR) family.</text>
</comment>
<evidence type="ECO:0000256" key="2">
    <source>
        <dbReference type="ARBA" id="ARBA00023002"/>
    </source>
</evidence>
<name>A0ABR4HP81_9EURO</name>
<dbReference type="EMBL" id="JBFXLS010000093">
    <property type="protein sequence ID" value="KAL2817294.1"/>
    <property type="molecule type" value="Genomic_DNA"/>
</dbReference>
<dbReference type="PANTHER" id="PTHR44169">
    <property type="entry name" value="NADPH-DEPENDENT 1-ACYLDIHYDROXYACETONE PHOSPHATE REDUCTASE"/>
    <property type="match status" value="1"/>
</dbReference>
<sequence>MAKTVLVTGCSDGGLGAAMAQVYRAKGFRVFAALRNKAKAGSLAGMDGIEIVELEVTSVESIRHCADAVAKHTGGTLDVLVNNAGVNAIVPLLDASLDDAKKVYDTNVWSIVAMAQAFAPMLIKAKGVMCNISSVSSEMVFAWAGVYSSSRCAETKISETLRLEMAPLGVRVVTVILGGVQTSGNDPANIPDLELPPDSYYRKITAVIDRHKKTLVHPNKQNIDIAAKNVVDDVLNGGRVFIRRGQASTLSWFCNTFLPYGLFISMINKDSALGEIDFHGDTA</sequence>
<dbReference type="PRINTS" id="PR00081">
    <property type="entry name" value="GDHRDH"/>
</dbReference>
<keyword evidence="5" id="KW-1185">Reference proteome</keyword>
<accession>A0ABR4HP81</accession>
<comment type="caution">
    <text evidence="4">The sequence shown here is derived from an EMBL/GenBank/DDBJ whole genome shotgun (WGS) entry which is preliminary data.</text>
</comment>
<dbReference type="PRINTS" id="PR00080">
    <property type="entry name" value="SDRFAMILY"/>
</dbReference>
<evidence type="ECO:0000256" key="3">
    <source>
        <dbReference type="RuleBase" id="RU000363"/>
    </source>
</evidence>
<proteinExistence type="inferred from homology"/>
<evidence type="ECO:0000256" key="1">
    <source>
        <dbReference type="ARBA" id="ARBA00006484"/>
    </source>
</evidence>
<dbReference type="Proteomes" id="UP001610335">
    <property type="component" value="Unassembled WGS sequence"/>
</dbReference>
<organism evidence="4 5">
    <name type="scientific">Aspergillus cavernicola</name>
    <dbReference type="NCBI Taxonomy" id="176166"/>
    <lineage>
        <taxon>Eukaryota</taxon>
        <taxon>Fungi</taxon>
        <taxon>Dikarya</taxon>
        <taxon>Ascomycota</taxon>
        <taxon>Pezizomycotina</taxon>
        <taxon>Eurotiomycetes</taxon>
        <taxon>Eurotiomycetidae</taxon>
        <taxon>Eurotiales</taxon>
        <taxon>Aspergillaceae</taxon>
        <taxon>Aspergillus</taxon>
        <taxon>Aspergillus subgen. Nidulantes</taxon>
    </lineage>
</organism>
<evidence type="ECO:0000313" key="5">
    <source>
        <dbReference type="Proteomes" id="UP001610335"/>
    </source>
</evidence>
<dbReference type="SUPFAM" id="SSF51735">
    <property type="entry name" value="NAD(P)-binding Rossmann-fold domains"/>
    <property type="match status" value="1"/>
</dbReference>
<dbReference type="Pfam" id="PF00106">
    <property type="entry name" value="adh_short"/>
    <property type="match status" value="1"/>
</dbReference>
<dbReference type="PANTHER" id="PTHR44169:SF6">
    <property type="entry name" value="NADPH-DEPENDENT 1-ACYLDIHYDROXYACETONE PHOSPHATE REDUCTASE"/>
    <property type="match status" value="1"/>
</dbReference>
<gene>
    <name evidence="4" type="ORF">BDW59DRAFT_152767</name>
</gene>
<dbReference type="Gene3D" id="3.40.50.720">
    <property type="entry name" value="NAD(P)-binding Rossmann-like Domain"/>
    <property type="match status" value="1"/>
</dbReference>
<dbReference type="InterPro" id="IPR002347">
    <property type="entry name" value="SDR_fam"/>
</dbReference>
<protein>
    <submittedName>
        <fullName evidence="4">Short-chain dehydrogenases/reductase</fullName>
    </submittedName>
</protein>
<reference evidence="4 5" key="1">
    <citation type="submission" date="2024-07" db="EMBL/GenBank/DDBJ databases">
        <title>Section-level genome sequencing and comparative genomics of Aspergillus sections Usti and Cavernicolus.</title>
        <authorList>
            <consortium name="Lawrence Berkeley National Laboratory"/>
            <person name="Nybo J.L."/>
            <person name="Vesth T.C."/>
            <person name="Theobald S."/>
            <person name="Frisvad J.C."/>
            <person name="Larsen T.O."/>
            <person name="Kjaerboelling I."/>
            <person name="Rothschild-Mancinelli K."/>
            <person name="Lyhne E.K."/>
            <person name="Kogle M.E."/>
            <person name="Barry K."/>
            <person name="Clum A."/>
            <person name="Na H."/>
            <person name="Ledsgaard L."/>
            <person name="Lin J."/>
            <person name="Lipzen A."/>
            <person name="Kuo A."/>
            <person name="Riley R."/>
            <person name="Mondo S."/>
            <person name="LaButti K."/>
            <person name="Haridas S."/>
            <person name="Pangalinan J."/>
            <person name="Salamov A.A."/>
            <person name="Simmons B.A."/>
            <person name="Magnuson J.K."/>
            <person name="Chen J."/>
            <person name="Drula E."/>
            <person name="Henrissat B."/>
            <person name="Wiebenga A."/>
            <person name="Lubbers R.J."/>
            <person name="Gomes A.C."/>
            <person name="Makela M.R."/>
            <person name="Stajich J."/>
            <person name="Grigoriev I.V."/>
            <person name="Mortensen U.H."/>
            <person name="De vries R.P."/>
            <person name="Baker S.E."/>
            <person name="Andersen M.R."/>
        </authorList>
    </citation>
    <scope>NUCLEOTIDE SEQUENCE [LARGE SCALE GENOMIC DNA]</scope>
    <source>
        <strain evidence="4 5">CBS 600.67</strain>
    </source>
</reference>
<keyword evidence="2" id="KW-0560">Oxidoreductase</keyword>
<dbReference type="InterPro" id="IPR036291">
    <property type="entry name" value="NAD(P)-bd_dom_sf"/>
</dbReference>
<evidence type="ECO:0000313" key="4">
    <source>
        <dbReference type="EMBL" id="KAL2817294.1"/>
    </source>
</evidence>